<dbReference type="Proteomes" id="UP000612899">
    <property type="component" value="Unassembled WGS sequence"/>
</dbReference>
<sequence length="136" mass="14742">MTEDEAGEYARAYAEAVAAVIGGDAAESETRVSPAPCENSRGEPAGDGRFYVQGNWQMPLPAAEHPGTLERLREMWEAEGYQIKRFQMFNEVEGVIIAENPSDQVEVIVESTMPPTALAVVVMTPCYQPAQPGQPG</sequence>
<keyword evidence="3" id="KW-1185">Reference proteome</keyword>
<evidence type="ECO:0000313" key="3">
    <source>
        <dbReference type="Proteomes" id="UP000612899"/>
    </source>
</evidence>
<accession>A0A8J3VIE9</accession>
<dbReference type="EMBL" id="BONY01000035">
    <property type="protein sequence ID" value="GIH07317.1"/>
    <property type="molecule type" value="Genomic_DNA"/>
</dbReference>
<evidence type="ECO:0000313" key="2">
    <source>
        <dbReference type="EMBL" id="GIH07317.1"/>
    </source>
</evidence>
<gene>
    <name evidence="2" type="ORF">Rhe02_53840</name>
</gene>
<name>A0A8J3VIE9_9ACTN</name>
<organism evidence="2 3">
    <name type="scientific">Rhizocola hellebori</name>
    <dbReference type="NCBI Taxonomy" id="1392758"/>
    <lineage>
        <taxon>Bacteria</taxon>
        <taxon>Bacillati</taxon>
        <taxon>Actinomycetota</taxon>
        <taxon>Actinomycetes</taxon>
        <taxon>Micromonosporales</taxon>
        <taxon>Micromonosporaceae</taxon>
        <taxon>Rhizocola</taxon>
    </lineage>
</organism>
<protein>
    <submittedName>
        <fullName evidence="2">Uncharacterized protein</fullName>
    </submittedName>
</protein>
<evidence type="ECO:0000256" key="1">
    <source>
        <dbReference type="SAM" id="MobiDB-lite"/>
    </source>
</evidence>
<proteinExistence type="predicted"/>
<feature type="region of interest" description="Disordered" evidence="1">
    <location>
        <begin position="25"/>
        <end position="48"/>
    </location>
</feature>
<dbReference type="RefSeq" id="WP_203911104.1">
    <property type="nucleotide sequence ID" value="NZ_BONY01000035.1"/>
</dbReference>
<dbReference type="AlphaFoldDB" id="A0A8J3VIE9"/>
<comment type="caution">
    <text evidence="2">The sequence shown here is derived from an EMBL/GenBank/DDBJ whole genome shotgun (WGS) entry which is preliminary data.</text>
</comment>
<reference evidence="2" key="1">
    <citation type="submission" date="2021-01" db="EMBL/GenBank/DDBJ databases">
        <title>Whole genome shotgun sequence of Rhizocola hellebori NBRC 109834.</title>
        <authorList>
            <person name="Komaki H."/>
            <person name="Tamura T."/>
        </authorList>
    </citation>
    <scope>NUCLEOTIDE SEQUENCE</scope>
    <source>
        <strain evidence="2">NBRC 109834</strain>
    </source>
</reference>